<dbReference type="Pfam" id="PF01027">
    <property type="entry name" value="Bax1-I"/>
    <property type="match status" value="1"/>
</dbReference>
<dbReference type="eggNOG" id="COG0670">
    <property type="taxonomic scope" value="Bacteria"/>
</dbReference>
<accession>E1QLX3</accession>
<keyword evidence="8" id="KW-1185">Reference proteome</keyword>
<dbReference type="STRING" id="644282.Deba_3205"/>
<evidence type="ECO:0000256" key="5">
    <source>
        <dbReference type="ARBA" id="ARBA00023136"/>
    </source>
</evidence>
<sequence>MDQTAWRSPAGEAISDRQTQIIGAFMRRVYNWMTLGLALSGVVAWWVMNSDAALSVFIDAQTGPTMMFWAAIIGEFGLVIALSAGIRRFSPTTAMALFTAYAALNGVTLGIVMLAFTGASVAKAFLITAGTFGVTSIWASTTKKDLSAWGSFLFMGLIGIIIASVVNIFFESPMMDWIISVVGVGLFVGLTAYDTQRLRAMVLEAANEVTVSKMAIFGALQLYLDFINLFLMLLRLFGDRR</sequence>
<feature type="transmembrane region" description="Helical" evidence="6">
    <location>
        <begin position="98"/>
        <end position="116"/>
    </location>
</feature>
<reference evidence="7 8" key="1">
    <citation type="journal article" date="2010" name="Stand. Genomic Sci.">
        <title>Complete genome sequence of Desulfarculus baarsii type strain (2st14).</title>
        <authorList>
            <person name="Sun H."/>
            <person name="Spring S."/>
            <person name="Lapidus A."/>
            <person name="Davenport K."/>
            <person name="Del Rio T.G."/>
            <person name="Tice H."/>
            <person name="Nolan M."/>
            <person name="Copeland A."/>
            <person name="Cheng J.F."/>
            <person name="Lucas S."/>
            <person name="Tapia R."/>
            <person name="Goodwin L."/>
            <person name="Pitluck S."/>
            <person name="Ivanova N."/>
            <person name="Pagani I."/>
            <person name="Mavromatis K."/>
            <person name="Ovchinnikova G."/>
            <person name="Pati A."/>
            <person name="Chen A."/>
            <person name="Palaniappan K."/>
            <person name="Hauser L."/>
            <person name="Chang Y.J."/>
            <person name="Jeffries C.D."/>
            <person name="Detter J.C."/>
            <person name="Han C."/>
            <person name="Rohde M."/>
            <person name="Brambilla E."/>
            <person name="Goker M."/>
            <person name="Woyke T."/>
            <person name="Bristow J."/>
            <person name="Eisen J.A."/>
            <person name="Markowitz V."/>
            <person name="Hugenholtz P."/>
            <person name="Kyrpides N.C."/>
            <person name="Klenk H.P."/>
            <person name="Land M."/>
        </authorList>
    </citation>
    <scope>NUCLEOTIDE SEQUENCE [LARGE SCALE GENOMIC DNA]</scope>
    <source>
        <strain evidence="8">ATCC 33931 / DSM 2075 / LMG 7858 / VKM B-1802 / 2st14</strain>
    </source>
</reference>
<dbReference type="InterPro" id="IPR006214">
    <property type="entry name" value="Bax_inhibitor_1-related"/>
</dbReference>
<dbReference type="Proteomes" id="UP000009047">
    <property type="component" value="Chromosome"/>
</dbReference>
<organism evidence="7 8">
    <name type="scientific">Desulfarculus baarsii (strain ATCC 33931 / DSM 2075 / LMG 7858 / VKM B-1802 / 2st14)</name>
    <dbReference type="NCBI Taxonomy" id="644282"/>
    <lineage>
        <taxon>Bacteria</taxon>
        <taxon>Pseudomonadati</taxon>
        <taxon>Thermodesulfobacteriota</taxon>
        <taxon>Desulfarculia</taxon>
        <taxon>Desulfarculales</taxon>
        <taxon>Desulfarculaceae</taxon>
        <taxon>Desulfarculus</taxon>
    </lineage>
</organism>
<name>E1QLX3_DESB2</name>
<evidence type="ECO:0000256" key="6">
    <source>
        <dbReference type="RuleBase" id="RU004379"/>
    </source>
</evidence>
<feature type="transmembrane region" description="Helical" evidence="6">
    <location>
        <begin position="67"/>
        <end position="86"/>
    </location>
</feature>
<evidence type="ECO:0008006" key="9">
    <source>
        <dbReference type="Google" id="ProtNLM"/>
    </source>
</evidence>
<dbReference type="EMBL" id="CP002085">
    <property type="protein sequence ID" value="ADK86558.1"/>
    <property type="molecule type" value="Genomic_DNA"/>
</dbReference>
<keyword evidence="4 6" id="KW-1133">Transmembrane helix</keyword>
<dbReference type="HOGENOM" id="CLU_058671_1_1_7"/>
<comment type="subcellular location">
    <subcellularLocation>
        <location evidence="1">Membrane</location>
        <topology evidence="1">Multi-pass membrane protein</topology>
    </subcellularLocation>
</comment>
<dbReference type="PANTHER" id="PTHR23291:SF50">
    <property type="entry name" value="PROTEIN LIFEGUARD 4"/>
    <property type="match status" value="1"/>
</dbReference>
<proteinExistence type="inferred from homology"/>
<comment type="similarity">
    <text evidence="2 6">Belongs to the BI1 family.</text>
</comment>
<keyword evidence="3 6" id="KW-0812">Transmembrane</keyword>
<dbReference type="PANTHER" id="PTHR23291">
    <property type="entry name" value="BAX INHIBITOR-RELATED"/>
    <property type="match status" value="1"/>
</dbReference>
<feature type="transmembrane region" description="Helical" evidence="6">
    <location>
        <begin position="29"/>
        <end position="47"/>
    </location>
</feature>
<dbReference type="GO" id="GO:0005886">
    <property type="term" value="C:plasma membrane"/>
    <property type="evidence" value="ECO:0007669"/>
    <property type="project" value="TreeGrafter"/>
</dbReference>
<evidence type="ECO:0000256" key="1">
    <source>
        <dbReference type="ARBA" id="ARBA00004141"/>
    </source>
</evidence>
<dbReference type="RefSeq" id="WP_013259994.1">
    <property type="nucleotide sequence ID" value="NC_014365.1"/>
</dbReference>
<evidence type="ECO:0000256" key="4">
    <source>
        <dbReference type="ARBA" id="ARBA00022989"/>
    </source>
</evidence>
<dbReference type="KEGG" id="dbr:Deba_3205"/>
<feature type="transmembrane region" description="Helical" evidence="6">
    <location>
        <begin position="214"/>
        <end position="237"/>
    </location>
</feature>
<gene>
    <name evidence="7" type="ordered locus">Deba_3205</name>
</gene>
<dbReference type="AlphaFoldDB" id="E1QLX3"/>
<evidence type="ECO:0000313" key="7">
    <source>
        <dbReference type="EMBL" id="ADK86558.1"/>
    </source>
</evidence>
<dbReference type="CDD" id="cd10432">
    <property type="entry name" value="BI-1-like_bacterial"/>
    <property type="match status" value="1"/>
</dbReference>
<evidence type="ECO:0000256" key="2">
    <source>
        <dbReference type="ARBA" id="ARBA00010350"/>
    </source>
</evidence>
<feature type="transmembrane region" description="Helical" evidence="6">
    <location>
        <begin position="176"/>
        <end position="193"/>
    </location>
</feature>
<protein>
    <recommendedName>
        <fullName evidence="9">Integral membrane protein</fullName>
    </recommendedName>
</protein>
<dbReference type="OrthoDB" id="9793828at2"/>
<feature type="transmembrane region" description="Helical" evidence="6">
    <location>
        <begin position="152"/>
        <end position="170"/>
    </location>
</feature>
<keyword evidence="5 6" id="KW-0472">Membrane</keyword>
<evidence type="ECO:0000313" key="8">
    <source>
        <dbReference type="Proteomes" id="UP000009047"/>
    </source>
</evidence>
<evidence type="ECO:0000256" key="3">
    <source>
        <dbReference type="ARBA" id="ARBA00022692"/>
    </source>
</evidence>